<proteinExistence type="predicted"/>
<keyword evidence="2" id="KW-1185">Reference proteome</keyword>
<name>A0A226MQV1_CALSU</name>
<reference evidence="1 2" key="1">
    <citation type="submission" date="2016-07" db="EMBL/GenBank/DDBJ databases">
        <title>Disparate Historic Effective Population Sizes Predicted by Modern Levels of Genome Diversity for the Scaled Quail (Callipepla squamata) and the Northern Bobwhite (Colinus virginianus): Inferences from First and Second Generation Draft Genome Assemblies for Sympatric New World Quail.</title>
        <authorList>
            <person name="Oldeschulte D.L."/>
            <person name="Halley Y.A."/>
            <person name="Bhattarai E.K."/>
            <person name="Brashear W.A."/>
            <person name="Hill J."/>
            <person name="Metz R.P."/>
            <person name="Johnson C.D."/>
            <person name="Rollins D."/>
            <person name="Peterson M.J."/>
            <person name="Bickhart D.M."/>
            <person name="Decker J.E."/>
            <person name="Seabury C.M."/>
        </authorList>
    </citation>
    <scope>NUCLEOTIDE SEQUENCE [LARGE SCALE GENOMIC DNA]</scope>
    <source>
        <strain evidence="1 2">Texas</strain>
        <tissue evidence="1">Leg muscle</tissue>
    </source>
</reference>
<dbReference type="AlphaFoldDB" id="A0A226MQV1"/>
<dbReference type="OrthoDB" id="282149at2759"/>
<evidence type="ECO:0000313" key="2">
    <source>
        <dbReference type="Proteomes" id="UP000198323"/>
    </source>
</evidence>
<gene>
    <name evidence="1" type="ORF">ASZ78_000242</name>
</gene>
<accession>A0A226MQV1</accession>
<dbReference type="EMBL" id="MCFN01000543">
    <property type="protein sequence ID" value="OXB57510.1"/>
    <property type="molecule type" value="Genomic_DNA"/>
</dbReference>
<dbReference type="Proteomes" id="UP000198323">
    <property type="component" value="Unassembled WGS sequence"/>
</dbReference>
<comment type="caution">
    <text evidence="1">The sequence shown here is derived from an EMBL/GenBank/DDBJ whole genome shotgun (WGS) entry which is preliminary data.</text>
</comment>
<protein>
    <submittedName>
        <fullName evidence="1">Uncharacterized protein</fullName>
    </submittedName>
</protein>
<organism evidence="1 2">
    <name type="scientific">Callipepla squamata</name>
    <name type="common">Scaled quail</name>
    <dbReference type="NCBI Taxonomy" id="9009"/>
    <lineage>
        <taxon>Eukaryota</taxon>
        <taxon>Metazoa</taxon>
        <taxon>Chordata</taxon>
        <taxon>Craniata</taxon>
        <taxon>Vertebrata</taxon>
        <taxon>Euteleostomi</taxon>
        <taxon>Archelosauria</taxon>
        <taxon>Archosauria</taxon>
        <taxon>Dinosauria</taxon>
        <taxon>Saurischia</taxon>
        <taxon>Theropoda</taxon>
        <taxon>Coelurosauria</taxon>
        <taxon>Aves</taxon>
        <taxon>Neognathae</taxon>
        <taxon>Galloanserae</taxon>
        <taxon>Galliformes</taxon>
        <taxon>Odontophoridae</taxon>
        <taxon>Callipepla</taxon>
    </lineage>
</organism>
<evidence type="ECO:0000313" key="1">
    <source>
        <dbReference type="EMBL" id="OXB57510.1"/>
    </source>
</evidence>
<sequence length="91" mass="10241">MPKYYEEKEEDGQACGGVREDLRQCLLESPCVLQSVSKMESMLVEIEFSLELDSRGMYLEIQALLVVSNVPNWRGVIIKGTSFLNLLGLSL</sequence>